<keyword evidence="2" id="KW-1133">Transmembrane helix</keyword>
<feature type="region of interest" description="Disordered" evidence="1">
    <location>
        <begin position="78"/>
        <end position="101"/>
    </location>
</feature>
<feature type="compositionally biased region" description="Polar residues" evidence="1">
    <location>
        <begin position="1"/>
        <end position="19"/>
    </location>
</feature>
<dbReference type="Proteomes" id="UP000035680">
    <property type="component" value="Unassembled WGS sequence"/>
</dbReference>
<name>A0A0K0EW31_STRVS</name>
<dbReference type="WBParaSite" id="SVE_0073000.1">
    <property type="protein sequence ID" value="SVE_0073000.1"/>
    <property type="gene ID" value="SVE_0073000"/>
</dbReference>
<accession>A0A0K0EW31</accession>
<evidence type="ECO:0000256" key="2">
    <source>
        <dbReference type="SAM" id="Phobius"/>
    </source>
</evidence>
<protein>
    <submittedName>
        <fullName evidence="4">Syndecan domain-containing protein</fullName>
    </submittedName>
</protein>
<feature type="transmembrane region" description="Helical" evidence="2">
    <location>
        <begin position="50"/>
        <end position="74"/>
    </location>
</feature>
<keyword evidence="3" id="KW-1185">Reference proteome</keyword>
<organism evidence="3 4">
    <name type="scientific">Strongyloides venezuelensis</name>
    <name type="common">Threadworm</name>
    <dbReference type="NCBI Taxonomy" id="75913"/>
    <lineage>
        <taxon>Eukaryota</taxon>
        <taxon>Metazoa</taxon>
        <taxon>Ecdysozoa</taxon>
        <taxon>Nematoda</taxon>
        <taxon>Chromadorea</taxon>
        <taxon>Rhabditida</taxon>
        <taxon>Tylenchina</taxon>
        <taxon>Panagrolaimomorpha</taxon>
        <taxon>Strongyloidoidea</taxon>
        <taxon>Strongyloididae</taxon>
        <taxon>Strongyloides</taxon>
    </lineage>
</organism>
<feature type="region of interest" description="Disordered" evidence="1">
    <location>
        <begin position="1"/>
        <end position="38"/>
    </location>
</feature>
<sequence>MSNNRLGQQNSQGVSNDNGASGKIKQKYDGKVNIGNNNTMDHEKIQNDDGYSMLIIIGLMGGLLIVVILIAVVAKQKIQASKQKNTTSANYSITSQRTRKR</sequence>
<reference evidence="4" key="2">
    <citation type="submission" date="2015-08" db="UniProtKB">
        <authorList>
            <consortium name="WormBaseParasite"/>
        </authorList>
    </citation>
    <scope>IDENTIFICATION</scope>
</reference>
<keyword evidence="2" id="KW-0472">Membrane</keyword>
<dbReference type="AlphaFoldDB" id="A0A0K0EW31"/>
<keyword evidence="2" id="KW-0812">Transmembrane</keyword>
<evidence type="ECO:0000313" key="3">
    <source>
        <dbReference type="Proteomes" id="UP000035680"/>
    </source>
</evidence>
<reference evidence="3" key="1">
    <citation type="submission" date="2014-07" db="EMBL/GenBank/DDBJ databases">
        <authorList>
            <person name="Martin A.A"/>
            <person name="De Silva N."/>
        </authorList>
    </citation>
    <scope>NUCLEOTIDE SEQUENCE</scope>
</reference>
<proteinExistence type="predicted"/>
<evidence type="ECO:0000313" key="4">
    <source>
        <dbReference type="WBParaSite" id="SVE_0073000.1"/>
    </source>
</evidence>
<evidence type="ECO:0000256" key="1">
    <source>
        <dbReference type="SAM" id="MobiDB-lite"/>
    </source>
</evidence>